<dbReference type="HOGENOM" id="CLU_057226_0_0_1"/>
<proteinExistence type="predicted"/>
<dbReference type="PANTHER" id="PTHR31366">
    <property type="entry name" value="UPF0739 PROTEIN C1ORF74"/>
    <property type="match status" value="1"/>
</dbReference>
<dbReference type="InParanoid" id="D7U1S4"/>
<dbReference type="OMA" id="YLFGMAH"/>
<dbReference type="Proteomes" id="UP000009183">
    <property type="component" value="Chromosome 5"/>
</dbReference>
<dbReference type="EMBL" id="FN596500">
    <property type="protein sequence ID" value="CBI36690.3"/>
    <property type="molecule type" value="Genomic_DNA"/>
</dbReference>
<keyword evidence="2" id="KW-1185">Reference proteome</keyword>
<dbReference type="PaxDb" id="29760-VIT_05s0102g00720.t01"/>
<reference evidence="2" key="1">
    <citation type="journal article" date="2007" name="Nature">
        <title>The grapevine genome sequence suggests ancestral hexaploidization in major angiosperm phyla.</title>
        <authorList>
            <consortium name="The French-Italian Public Consortium for Grapevine Genome Characterization."/>
            <person name="Jaillon O."/>
            <person name="Aury J.-M."/>
            <person name="Noel B."/>
            <person name="Policriti A."/>
            <person name="Clepet C."/>
            <person name="Casagrande A."/>
            <person name="Choisne N."/>
            <person name="Aubourg S."/>
            <person name="Vitulo N."/>
            <person name="Jubin C."/>
            <person name="Vezzi A."/>
            <person name="Legeai F."/>
            <person name="Hugueney P."/>
            <person name="Dasilva C."/>
            <person name="Horner D."/>
            <person name="Mica E."/>
            <person name="Jublot D."/>
            <person name="Poulain J."/>
            <person name="Bruyere C."/>
            <person name="Billault A."/>
            <person name="Segurens B."/>
            <person name="Gouyvenoux M."/>
            <person name="Ugarte E."/>
            <person name="Cattonaro F."/>
            <person name="Anthouard V."/>
            <person name="Vico V."/>
            <person name="Del Fabbro C."/>
            <person name="Alaux M."/>
            <person name="Di Gaspero G."/>
            <person name="Dumas V."/>
            <person name="Felice N."/>
            <person name="Paillard S."/>
            <person name="Juman I."/>
            <person name="Moroldo M."/>
            <person name="Scalabrin S."/>
            <person name="Canaguier A."/>
            <person name="Le Clainche I."/>
            <person name="Malacrida G."/>
            <person name="Durand E."/>
            <person name="Pesole G."/>
            <person name="Laucou V."/>
            <person name="Chatelet P."/>
            <person name="Merdinoglu D."/>
            <person name="Delledonne M."/>
            <person name="Pezzotti M."/>
            <person name="Lecharny A."/>
            <person name="Scarpelli C."/>
            <person name="Artiguenave F."/>
            <person name="Pe M.E."/>
            <person name="Valle G."/>
            <person name="Morgante M."/>
            <person name="Caboche M."/>
            <person name="Adam-Blondon A.-F."/>
            <person name="Weissenbach J."/>
            <person name="Quetier F."/>
            <person name="Wincker P."/>
        </authorList>
    </citation>
    <scope>NUCLEOTIDE SEQUENCE [LARGE SCALE GENOMIC DNA]</scope>
    <source>
        <strain evidence="2">cv. Pinot noir / PN40024</strain>
    </source>
</reference>
<protein>
    <submittedName>
        <fullName evidence="1">Uncharacterized protein</fullName>
    </submittedName>
</protein>
<sequence>METAKLEGVLQVLSTSLSRTKWRLKASSKRRLEIDILALCTGMRPVVMVDYGGKMPELQERLCAVLKLSQKASSIFYHLRIMVIEDMIYLIHVKELAEHVRSSLNSEPELHFVDLEHNPPKMIVQAEKSSVAMQLISVQKWFSLLFPVDEINNDLLPSITTEVMSIAKPSISEPVASQSSEIIDLSSGIQGTQVAVPTLNGWLLGYPVVYLFSTEHISDAIFNLSTKSLRIFKILICRNDAYKGSGKEELLSFSVPYDLSMGGSNEPWAKAFMAHLEAKWEKCKQVWSSLQMEESDLATYSRWLPGGHDRDYKGDSALAALSTRLSYFN</sequence>
<evidence type="ECO:0000313" key="2">
    <source>
        <dbReference type="Proteomes" id="UP000009183"/>
    </source>
</evidence>
<accession>D7U1S4</accession>
<dbReference type="AlphaFoldDB" id="D7U1S4"/>
<dbReference type="eggNOG" id="ENOG502QTSH">
    <property type="taxonomic scope" value="Eukaryota"/>
</dbReference>
<dbReference type="InterPro" id="IPR027850">
    <property type="entry name" value="DUF4504"/>
</dbReference>
<dbReference type="Pfam" id="PF14953">
    <property type="entry name" value="DUF4504"/>
    <property type="match status" value="1"/>
</dbReference>
<name>D7U1S4_VITVI</name>
<organism evidence="1 2">
    <name type="scientific">Vitis vinifera</name>
    <name type="common">Grape</name>
    <dbReference type="NCBI Taxonomy" id="29760"/>
    <lineage>
        <taxon>Eukaryota</taxon>
        <taxon>Viridiplantae</taxon>
        <taxon>Streptophyta</taxon>
        <taxon>Embryophyta</taxon>
        <taxon>Tracheophyta</taxon>
        <taxon>Spermatophyta</taxon>
        <taxon>Magnoliopsida</taxon>
        <taxon>eudicotyledons</taxon>
        <taxon>Gunneridae</taxon>
        <taxon>Pentapetalae</taxon>
        <taxon>rosids</taxon>
        <taxon>Vitales</taxon>
        <taxon>Vitaceae</taxon>
        <taxon>Viteae</taxon>
        <taxon>Vitis</taxon>
    </lineage>
</organism>
<gene>
    <name evidence="1" type="ordered locus">VIT_05s0102g00720</name>
</gene>
<dbReference type="FunCoup" id="D7U1S4">
    <property type="interactions" value="161"/>
</dbReference>
<evidence type="ECO:0000313" key="1">
    <source>
        <dbReference type="EMBL" id="CBI36690.3"/>
    </source>
</evidence>
<dbReference type="PANTHER" id="PTHR31366:SF2">
    <property type="entry name" value="UPF0739 PROTEIN C1ORF74"/>
    <property type="match status" value="1"/>
</dbReference>